<accession>A0ABT2DVH9</accession>
<evidence type="ECO:0000313" key="2">
    <source>
        <dbReference type="Proteomes" id="UP001205357"/>
    </source>
</evidence>
<proteinExistence type="predicted"/>
<comment type="caution">
    <text evidence="1">The sequence shown here is derived from an EMBL/GenBank/DDBJ whole genome shotgun (WGS) entry which is preliminary data.</text>
</comment>
<dbReference type="RefSeq" id="WP_258986158.1">
    <property type="nucleotide sequence ID" value="NZ_JALIGE010000061.1"/>
</dbReference>
<organism evidence="1 2">
    <name type="scientific">Scandinavium hiltneri</name>
    <dbReference type="NCBI Taxonomy" id="2926519"/>
    <lineage>
        <taxon>Bacteria</taxon>
        <taxon>Pseudomonadati</taxon>
        <taxon>Pseudomonadota</taxon>
        <taxon>Gammaproteobacteria</taxon>
        <taxon>Enterobacterales</taxon>
        <taxon>Enterobacteriaceae</taxon>
        <taxon>Scandinavium</taxon>
    </lineage>
</organism>
<keyword evidence="2" id="KW-1185">Reference proteome</keyword>
<evidence type="ECO:0000313" key="1">
    <source>
        <dbReference type="EMBL" id="MCS2159629.1"/>
    </source>
</evidence>
<reference evidence="1 2" key="1">
    <citation type="submission" date="2022-04" db="EMBL/GenBank/DDBJ databases">
        <title>Proposal of a three novel species of Scandinavium, Scandinavium hiltneri, Scandinavium manionii, Scandinavium tedordense.</title>
        <authorList>
            <person name="Maddock D.W."/>
            <person name="Brady C.L."/>
            <person name="Denman S."/>
            <person name="Arnold D."/>
        </authorList>
    </citation>
    <scope>NUCLEOTIDE SEQUENCE [LARGE SCALE GENOMIC DNA]</scope>
    <source>
        <strain evidence="1 2">H11S7</strain>
    </source>
</reference>
<dbReference type="EMBL" id="JALIGE010000061">
    <property type="protein sequence ID" value="MCS2159629.1"/>
    <property type="molecule type" value="Genomic_DNA"/>
</dbReference>
<dbReference type="Proteomes" id="UP001205357">
    <property type="component" value="Unassembled WGS sequence"/>
</dbReference>
<protein>
    <submittedName>
        <fullName evidence="1">Uncharacterized protein</fullName>
    </submittedName>
</protein>
<gene>
    <name evidence="1" type="ORF">MUU47_00425</name>
</gene>
<name>A0ABT2DVH9_9ENTR</name>
<sequence length="211" mass="22360">MSKTENEQHVDRVLNQISTRLDSLTVSAPKLSDPAHLRTQMLRLLAESGDQEITAAGLTQRLADDDKLIGALGQQMANLNALIAEGKACLRSGEPVRAECGMAPALLPEVQSELAAAQQASAATRSELSACRNKITLLNANVTRLADDAYLASLLGYVGTLLRESMDLAALAGSKVTSGAATVAVDRRIMLLLQNQGMVLALKNHQGRTSS</sequence>